<dbReference type="PANTHER" id="PTHR10067:SF13">
    <property type="entry name" value="PHOSPHATIDYLSERINE DECARBOXYLASE"/>
    <property type="match status" value="1"/>
</dbReference>
<keyword evidence="6" id="KW-1185">Reference proteome</keyword>
<dbReference type="Proteomes" id="UP000295565">
    <property type="component" value="Unassembled WGS sequence"/>
</dbReference>
<protein>
    <submittedName>
        <fullName evidence="5">Phosphatidylserine decarboxylase</fullName>
    </submittedName>
</protein>
<dbReference type="RefSeq" id="WP_131911868.1">
    <property type="nucleotide sequence ID" value="NZ_OU594967.1"/>
</dbReference>
<keyword evidence="2" id="KW-0865">Zymogen</keyword>
<dbReference type="Pfam" id="PF02666">
    <property type="entry name" value="PS_Dcarbxylase"/>
    <property type="match status" value="1"/>
</dbReference>
<dbReference type="AlphaFoldDB" id="A0A4R1K4R4"/>
<reference evidence="5 6" key="1">
    <citation type="submission" date="2019-03" db="EMBL/GenBank/DDBJ databases">
        <title>Genomic Encyclopedia of Type Strains, Phase IV (KMG-IV): sequencing the most valuable type-strain genomes for metagenomic binning, comparative biology and taxonomic classification.</title>
        <authorList>
            <person name="Goeker M."/>
        </authorList>
    </citation>
    <scope>NUCLEOTIDE SEQUENCE [LARGE SCALE GENOMIC DNA]</scope>
    <source>
        <strain evidence="5 6">DSM 18577</strain>
    </source>
</reference>
<evidence type="ECO:0000256" key="2">
    <source>
        <dbReference type="ARBA" id="ARBA00023145"/>
    </source>
</evidence>
<dbReference type="EMBL" id="SMGD01000011">
    <property type="protein sequence ID" value="TCK58930.1"/>
    <property type="molecule type" value="Genomic_DNA"/>
</dbReference>
<evidence type="ECO:0000256" key="4">
    <source>
        <dbReference type="ARBA" id="ARBA00023317"/>
    </source>
</evidence>
<proteinExistence type="predicted"/>
<evidence type="ECO:0000313" key="5">
    <source>
        <dbReference type="EMBL" id="TCK58930.1"/>
    </source>
</evidence>
<dbReference type="PANTHER" id="PTHR10067">
    <property type="entry name" value="PHOSPHATIDYLSERINE DECARBOXYLASE"/>
    <property type="match status" value="1"/>
</dbReference>
<dbReference type="GO" id="GO:0004609">
    <property type="term" value="F:phosphatidylserine decarboxylase activity"/>
    <property type="evidence" value="ECO:0007669"/>
    <property type="project" value="InterPro"/>
</dbReference>
<evidence type="ECO:0000313" key="6">
    <source>
        <dbReference type="Proteomes" id="UP000295565"/>
    </source>
</evidence>
<evidence type="ECO:0000256" key="3">
    <source>
        <dbReference type="ARBA" id="ARBA00023239"/>
    </source>
</evidence>
<keyword evidence="4" id="KW-0670">Pyruvate</keyword>
<comment type="caution">
    <text evidence="5">The sequence shown here is derived from an EMBL/GenBank/DDBJ whole genome shotgun (WGS) entry which is preliminary data.</text>
</comment>
<accession>A0A4R1K4R4</accession>
<keyword evidence="3" id="KW-0456">Lyase</keyword>
<name>A0A4R1K4R4_9GAMM</name>
<evidence type="ECO:0000256" key="1">
    <source>
        <dbReference type="ARBA" id="ARBA00022793"/>
    </source>
</evidence>
<dbReference type="InterPro" id="IPR003817">
    <property type="entry name" value="PS_Dcarbxylase"/>
</dbReference>
<keyword evidence="1" id="KW-0210">Decarboxylase</keyword>
<gene>
    <name evidence="5" type="ORF">EV690_1088</name>
</gene>
<sequence length="414" mass="47448">MNIRKVDISIINDIAIVKELYDLLESKEGTELKKSVEHSINVAREIAHKELDSHLFDLLYWPTSLDEYYAYLVWYAQWKPVQPNQTGTGWQEPDSGVIPEQQEVFDRLCHWYFLINQKTNTSIDNLQNDPKFSKWMRKYSSTWGDYLNTTDSFNNEILKTFIDDPEFRVSESLVDGKPNSPSGWLTWNQFFARELNPGTRPISCQGNNHYPTFPADCHYRACYHIDEKGNIPEITVKGTHKYNNIQKLLDDETEKYAKEFFGGTFVHYFLGPYSYHRFHTPVSGLVEECRAVTGRTYLQVNIEDGQFNAPDDSENGYEFSQSRGIVIIDTAKSEDGDIGLVATLPIGMAHVSSVHMTHEVGTMAKKGDEFGYFLFGGSDIIMLFGPKQKAFDKIRTDSTVYNLVGELVVKSELN</sequence>
<organism evidence="5 6">
    <name type="scientific">Celerinatantimonas diazotrophica</name>
    <dbReference type="NCBI Taxonomy" id="412034"/>
    <lineage>
        <taxon>Bacteria</taxon>
        <taxon>Pseudomonadati</taxon>
        <taxon>Pseudomonadota</taxon>
        <taxon>Gammaproteobacteria</taxon>
        <taxon>Celerinatantimonadaceae</taxon>
        <taxon>Celerinatantimonas</taxon>
    </lineage>
</organism>
<dbReference type="GO" id="GO:0008654">
    <property type="term" value="P:phospholipid biosynthetic process"/>
    <property type="evidence" value="ECO:0007669"/>
    <property type="project" value="InterPro"/>
</dbReference>
<dbReference type="OrthoDB" id="9802030at2"/>